<dbReference type="EMBL" id="JAEUAO010000002">
    <property type="protein sequence ID" value="MBW9064240.1"/>
    <property type="molecule type" value="Genomic_DNA"/>
</dbReference>
<accession>A0ABS7HAU8</accession>
<comment type="caution">
    <text evidence="1">The sequence shown here is derived from an EMBL/GenBank/DDBJ whole genome shotgun (WGS) entry which is preliminary data.</text>
</comment>
<name>A0ABS7HAU8_9HYPH</name>
<gene>
    <name evidence="1" type="ORF">JNB71_13010</name>
</gene>
<evidence type="ECO:0000313" key="2">
    <source>
        <dbReference type="Proteomes" id="UP000757604"/>
    </source>
</evidence>
<dbReference type="RefSeq" id="WP_220372170.1">
    <property type="nucleotide sequence ID" value="NZ_JAEUAO010000002.1"/>
</dbReference>
<dbReference type="Proteomes" id="UP000757604">
    <property type="component" value="Unassembled WGS sequence"/>
</dbReference>
<organism evidence="1 2">
    <name type="scientific">Rhizobium herbae</name>
    <dbReference type="NCBI Taxonomy" id="508661"/>
    <lineage>
        <taxon>Bacteria</taxon>
        <taxon>Pseudomonadati</taxon>
        <taxon>Pseudomonadota</taxon>
        <taxon>Alphaproteobacteria</taxon>
        <taxon>Hyphomicrobiales</taxon>
        <taxon>Rhizobiaceae</taxon>
        <taxon>Rhizobium/Agrobacterium group</taxon>
        <taxon>Rhizobium</taxon>
    </lineage>
</organism>
<evidence type="ECO:0000313" key="1">
    <source>
        <dbReference type="EMBL" id="MBW9064240.1"/>
    </source>
</evidence>
<keyword evidence="2" id="KW-1185">Reference proteome</keyword>
<sequence length="64" mass="7214">MLPDEIIDEGAIAMMRRVLNAECARRSIKLDSPQGEELALLILDAFRRGMTEERITQLLRTGDA</sequence>
<protein>
    <submittedName>
        <fullName evidence="1">Uncharacterized protein</fullName>
    </submittedName>
</protein>
<proteinExistence type="predicted"/>
<reference evidence="1 2" key="1">
    <citation type="journal article" date="2021" name="MBio">
        <title>Poor Competitiveness of Bradyrhizobium in Pigeon Pea Root Colonization in Indian Soils.</title>
        <authorList>
            <person name="Chalasani D."/>
            <person name="Basu A."/>
            <person name="Pullabhotla S.V.S.R.N."/>
            <person name="Jorrin B."/>
            <person name="Neal A.L."/>
            <person name="Poole P.S."/>
            <person name="Podile A.R."/>
            <person name="Tkacz A."/>
        </authorList>
    </citation>
    <scope>NUCLEOTIDE SEQUENCE [LARGE SCALE GENOMIC DNA]</scope>
    <source>
        <strain evidence="1 2">HU44</strain>
    </source>
</reference>